<dbReference type="InterPro" id="IPR016024">
    <property type="entry name" value="ARM-type_fold"/>
</dbReference>
<evidence type="ECO:0000256" key="2">
    <source>
        <dbReference type="ARBA" id="ARBA00006809"/>
    </source>
</evidence>
<accession>S8CHX6</accession>
<dbReference type="PANTHER" id="PTHR13213:SF2">
    <property type="entry name" value="MYB-BINDING PROTEIN 1A"/>
    <property type="match status" value="1"/>
</dbReference>
<dbReference type="SUPFAM" id="SSF48371">
    <property type="entry name" value="ARM repeat"/>
    <property type="match status" value="1"/>
</dbReference>
<reference evidence="5 6" key="1">
    <citation type="journal article" date="2013" name="BMC Genomics">
        <title>The miniature genome of a carnivorous plant Genlisea aurea contains a low number of genes and short non-coding sequences.</title>
        <authorList>
            <person name="Leushkin E.V."/>
            <person name="Sutormin R.A."/>
            <person name="Nabieva E.R."/>
            <person name="Penin A.A."/>
            <person name="Kondrashov A.S."/>
            <person name="Logacheva M.D."/>
        </authorList>
    </citation>
    <scope>NUCLEOTIDE SEQUENCE [LARGE SCALE GENOMIC DNA]</scope>
</reference>
<feature type="non-terminal residue" evidence="5">
    <location>
        <position position="1360"/>
    </location>
</feature>
<feature type="compositionally biased region" description="Polar residues" evidence="4">
    <location>
        <begin position="48"/>
        <end position="60"/>
    </location>
</feature>
<name>S8CHX6_9LAMI</name>
<feature type="compositionally biased region" description="Acidic residues" evidence="4">
    <location>
        <begin position="873"/>
        <end position="909"/>
    </location>
</feature>
<dbReference type="PANTHER" id="PTHR13213">
    <property type="entry name" value="MYB-BINDING PROTEIN 1A FAMILY MEMBER"/>
    <property type="match status" value="1"/>
</dbReference>
<feature type="compositionally biased region" description="Acidic residues" evidence="4">
    <location>
        <begin position="36"/>
        <end position="45"/>
    </location>
</feature>
<evidence type="ECO:0000313" key="6">
    <source>
        <dbReference type="Proteomes" id="UP000015453"/>
    </source>
</evidence>
<feature type="region of interest" description="Disordered" evidence="4">
    <location>
        <begin position="868"/>
        <end position="948"/>
    </location>
</feature>
<dbReference type="EMBL" id="AUSU01004961">
    <property type="protein sequence ID" value="EPS64236.1"/>
    <property type="molecule type" value="Genomic_DNA"/>
</dbReference>
<dbReference type="GO" id="GO:0005730">
    <property type="term" value="C:nucleolus"/>
    <property type="evidence" value="ECO:0007669"/>
    <property type="project" value="InterPro"/>
</dbReference>
<keyword evidence="6" id="KW-1185">Reference proteome</keyword>
<evidence type="ECO:0000256" key="1">
    <source>
        <dbReference type="ARBA" id="ARBA00004123"/>
    </source>
</evidence>
<dbReference type="GO" id="GO:0006355">
    <property type="term" value="P:regulation of DNA-templated transcription"/>
    <property type="evidence" value="ECO:0007669"/>
    <property type="project" value="InterPro"/>
</dbReference>
<gene>
    <name evidence="5" type="ORF">M569_10545</name>
</gene>
<comment type="caution">
    <text evidence="5">The sequence shown here is derived from an EMBL/GenBank/DDBJ whole genome shotgun (WGS) entry which is preliminary data.</text>
</comment>
<dbReference type="Proteomes" id="UP000015453">
    <property type="component" value="Unassembled WGS sequence"/>
</dbReference>
<feature type="region of interest" description="Disordered" evidence="4">
    <location>
        <begin position="1"/>
        <end position="60"/>
    </location>
</feature>
<comment type="subcellular location">
    <subcellularLocation>
        <location evidence="1">Nucleus</location>
    </subcellularLocation>
</comment>
<dbReference type="GO" id="GO:0003677">
    <property type="term" value="F:DNA binding"/>
    <property type="evidence" value="ECO:0007669"/>
    <property type="project" value="InterPro"/>
</dbReference>
<evidence type="ECO:0000256" key="3">
    <source>
        <dbReference type="ARBA" id="ARBA00023242"/>
    </source>
</evidence>
<dbReference type="OrthoDB" id="342531at2759"/>
<feature type="compositionally biased region" description="Acidic residues" evidence="4">
    <location>
        <begin position="929"/>
        <end position="948"/>
    </location>
</feature>
<feature type="region of interest" description="Disordered" evidence="4">
    <location>
        <begin position="568"/>
        <end position="590"/>
    </location>
</feature>
<comment type="similarity">
    <text evidence="2">Belongs to the MYBBP1A family.</text>
</comment>
<evidence type="ECO:0000256" key="4">
    <source>
        <dbReference type="SAM" id="MobiDB-lite"/>
    </source>
</evidence>
<dbReference type="InterPro" id="IPR007015">
    <property type="entry name" value="DNA_pol_V/MYBBP1A"/>
</dbReference>
<keyword evidence="3" id="KW-0539">Nucleus</keyword>
<dbReference type="Pfam" id="PF04931">
    <property type="entry name" value="DNA_pol_phi"/>
    <property type="match status" value="1"/>
</dbReference>
<organism evidence="5 6">
    <name type="scientific">Genlisea aurea</name>
    <dbReference type="NCBI Taxonomy" id="192259"/>
    <lineage>
        <taxon>Eukaryota</taxon>
        <taxon>Viridiplantae</taxon>
        <taxon>Streptophyta</taxon>
        <taxon>Embryophyta</taxon>
        <taxon>Tracheophyta</taxon>
        <taxon>Spermatophyta</taxon>
        <taxon>Magnoliopsida</taxon>
        <taxon>eudicotyledons</taxon>
        <taxon>Gunneridae</taxon>
        <taxon>Pentapetalae</taxon>
        <taxon>asterids</taxon>
        <taxon>lamiids</taxon>
        <taxon>Lamiales</taxon>
        <taxon>Lentibulariaceae</taxon>
        <taxon>Genlisea</taxon>
    </lineage>
</organism>
<feature type="compositionally biased region" description="Polar residues" evidence="4">
    <location>
        <begin position="574"/>
        <end position="586"/>
    </location>
</feature>
<evidence type="ECO:0000313" key="5">
    <source>
        <dbReference type="EMBL" id="EPS64236.1"/>
    </source>
</evidence>
<protein>
    <submittedName>
        <fullName evidence="5">Uncharacterized protein</fullName>
    </submittedName>
</protein>
<proteinExistence type="inferred from homology"/>
<sequence length="1360" mass="152317">MEEPGVCLGTPNSSVEHLKKKMKKGEEKKKKKVEIVESENQEEVDATAPSTSSDLKKTSLNSMERKKLRKSLDKVRHGTSTEAEKTNIVLKNGVGDDGSSNGGHVAALPEFHIGVFKDLASHDSTIRHSAAKVLVTELWNVQDGYEKLENKDLVEDKSKLEAEKDDGLKNCAPSVRYAVRRLIRGVSSSREFARQGFSLGLSILISKVSSIKLESLLKLIVNLLEVSSSMKGQEAKDCLLGRLFAYGAIARSGKLNEEWISHQSTPLIREFTSCVIALAAKKRYLQEPAVEVLLEVIGKLPVEALVDHVVEAPGLQKWFAEATETGNPDALLLALKLQERVSIDGKCGQLLPSLYSKDNFFAADHLSNIAICLKESTFCQPRVHSIWPVLIHYLLPDGQDVNSEQGVTSVKRHKKNRKSSSIEGDTDKYLQSFFEQIIEGSLLTSSHDRKKLVFDLLLLLLPNLRVSSLRIFLSYKIVQCLMDVLSTKGSWLFKVAEHFLTQLTESVMQDDARRAEVIIALQKHSNGKFDCITRTKTVRDLMMGFKSESGCSLFIQNLMAIFIDGNHSSEEPSDQSQTTDENSETGSVEDKDAVCTSAEFEFLRSWIVESLPSVLKHSKLEKDALFRVQKEAIKFLAVQGLFASALGSEITSFDLKEKLRWPKFSIPNSLSQMCIEQLQSLLGNAQRGVDFHDAAASVADDNDLGSELMHFLSTLRSIPSVSLSRSLSKDDEEAFQKLLSMESQLSKKERNCDLSIVANRLHALRYLLIQLLLQIFLTPGECHEAASELVICCERAFDKPNLPESDKDDEPAVMDVLVDTMLSLLPQSSPPLRSSIELVFKYFCNEITDDGLLRMLRVIRKDLKPARHRNPNVEDEEEDAEDLLGVEEAEEPDESETGETADDSDDDDSGNLGAVDTVATADDKLQDALENDDENGDDDESDEGMDDDAMFRMDVYLARIFREKKNQAGPETAQSQLVLFKLRVLTILDIYLHGNPGKLSGKPQVLKVFSYLAQALTNPQTTEGSEQLGERIWRIFRKTIFKAKDYPKDRSVELSDLEPLLEKYLKLAARPFKKKKSDPAKSASRVRYEKINFFAQSSVFWILKLVDAGHFPETELLSICGVFRSVLSECFDGKKSAHLKSGFVREVFKRRPWIGHHLLGFLLEKCRSAKSQFLQCEALDLAVEVLKSSLKSPPPSTSNGDAAALVESHLEMVCRLIKHLAENMPAKASRRADVCRFCNSVFQMVGGFDLASRFVEMLGSDVCTRELNFFLVWFVARISRLFDLIVRFWKMGKKKVMIPANDVDLATVKYRNEEVEAPHLTGFGLKLFLMVLEAPIVGPLMLRNTVIPEPPMFKPEFPPQ</sequence>